<keyword evidence="2" id="KW-0964">Secreted</keyword>
<protein>
    <recommendedName>
        <fullName evidence="5">Hemolysin expression modulating protein</fullName>
    </recommendedName>
</protein>
<dbReference type="Gene3D" id="2.150.10.10">
    <property type="entry name" value="Serralysin-like metalloprotease, C-terminal"/>
    <property type="match status" value="1"/>
</dbReference>
<proteinExistence type="predicted"/>
<evidence type="ECO:0000256" key="2">
    <source>
        <dbReference type="ARBA" id="ARBA00022525"/>
    </source>
</evidence>
<evidence type="ECO:0000313" key="4">
    <source>
        <dbReference type="Proteomes" id="UP001156856"/>
    </source>
</evidence>
<dbReference type="InterPro" id="IPR050557">
    <property type="entry name" value="RTX_toxin/Mannuronan_C5-epim"/>
</dbReference>
<evidence type="ECO:0000313" key="3">
    <source>
        <dbReference type="EMBL" id="GLS66490.1"/>
    </source>
</evidence>
<dbReference type="InterPro" id="IPR001343">
    <property type="entry name" value="Hemolysn_Ca-bd"/>
</dbReference>
<dbReference type="EMBL" id="BSPK01000106">
    <property type="protein sequence ID" value="GLS66490.1"/>
    <property type="molecule type" value="Genomic_DNA"/>
</dbReference>
<dbReference type="Pfam" id="PF00353">
    <property type="entry name" value="HemolysinCabind"/>
    <property type="match status" value="2"/>
</dbReference>
<accession>A0ABQ6DQV0</accession>
<dbReference type="Proteomes" id="UP001156856">
    <property type="component" value="Unassembled WGS sequence"/>
</dbReference>
<dbReference type="PANTHER" id="PTHR38340">
    <property type="entry name" value="S-LAYER PROTEIN"/>
    <property type="match status" value="1"/>
</dbReference>
<evidence type="ECO:0008006" key="5">
    <source>
        <dbReference type="Google" id="ProtNLM"/>
    </source>
</evidence>
<comment type="subcellular location">
    <subcellularLocation>
        <location evidence="1">Secreted</location>
    </subcellularLocation>
</comment>
<dbReference type="NCBIfam" id="TIGR03661">
    <property type="entry name" value="T1SS_VCA0849"/>
    <property type="match status" value="1"/>
</dbReference>
<dbReference type="SUPFAM" id="SSF51120">
    <property type="entry name" value="beta-Roll"/>
    <property type="match status" value="2"/>
</dbReference>
<reference evidence="4" key="1">
    <citation type="journal article" date="2019" name="Int. J. Syst. Evol. Microbiol.">
        <title>The Global Catalogue of Microorganisms (GCM) 10K type strain sequencing project: providing services to taxonomists for standard genome sequencing and annotation.</title>
        <authorList>
            <consortium name="The Broad Institute Genomics Platform"/>
            <consortium name="The Broad Institute Genome Sequencing Center for Infectious Disease"/>
            <person name="Wu L."/>
            <person name="Ma J."/>
        </authorList>
    </citation>
    <scope>NUCLEOTIDE SEQUENCE [LARGE SCALE GENOMIC DNA]</scope>
    <source>
        <strain evidence="4">NBRC 107715</strain>
    </source>
</reference>
<dbReference type="Gene3D" id="2.160.20.160">
    <property type="match status" value="1"/>
</dbReference>
<dbReference type="PROSITE" id="PS00330">
    <property type="entry name" value="HEMOLYSIN_CALCIUM"/>
    <property type="match status" value="2"/>
</dbReference>
<evidence type="ECO:0000256" key="1">
    <source>
        <dbReference type="ARBA" id="ARBA00004613"/>
    </source>
</evidence>
<name>A0ABQ6DQV0_9HYPH</name>
<dbReference type="PANTHER" id="PTHR38340:SF1">
    <property type="entry name" value="S-LAYER PROTEIN"/>
    <property type="match status" value="1"/>
</dbReference>
<dbReference type="InterPro" id="IPR018511">
    <property type="entry name" value="Hemolysin-typ_Ca-bd_CS"/>
</dbReference>
<dbReference type="PRINTS" id="PR00313">
    <property type="entry name" value="CABNDNGRPT"/>
</dbReference>
<dbReference type="InterPro" id="IPR019960">
    <property type="entry name" value="T1SS_VCA0849"/>
</dbReference>
<comment type="caution">
    <text evidence="3">The sequence shown here is derived from an EMBL/GenBank/DDBJ whole genome shotgun (WGS) entry which is preliminary data.</text>
</comment>
<sequence length="317" mass="31671">MISAGSGIDTISIAGAYGPTTVTAGLGDDTVTGIGNGGQHSVDAGEGADTLRLNLNSSASLTLGAGADKIILDSWNGSATATVADFAVAEDKLDLTTLLNTLQGWDGSANPFGAGFLQLVQDGADALLQVDRNGGGNSYTTLIKFQTLDLATTSLTSGSLIPNYNPNGSGVAGQTINGDGGNNVLQGTFGDDIISGLSGDDQINGGSGGDQLFGGAGKDILRGSFGNDFLSGGTENDTFSFSAGSGQDTITDFASGDLIEIDLDTPVADVNAWLGTHATEVNGSAVIDLDGSGLGTDTITVKEVSLASLAADAFRFV</sequence>
<organism evidence="3 4">
    <name type="scientific">Methylobacterium oxalidis</name>
    <dbReference type="NCBI Taxonomy" id="944322"/>
    <lineage>
        <taxon>Bacteria</taxon>
        <taxon>Pseudomonadati</taxon>
        <taxon>Pseudomonadota</taxon>
        <taxon>Alphaproteobacteria</taxon>
        <taxon>Hyphomicrobiales</taxon>
        <taxon>Methylobacteriaceae</taxon>
        <taxon>Methylobacterium</taxon>
    </lineage>
</organism>
<keyword evidence="4" id="KW-1185">Reference proteome</keyword>
<dbReference type="InterPro" id="IPR011049">
    <property type="entry name" value="Serralysin-like_metalloprot_C"/>
</dbReference>
<gene>
    <name evidence="3" type="ORF">GCM10007888_48730</name>
</gene>